<dbReference type="EMBL" id="LHPG02000010">
    <property type="protein sequence ID" value="PRW51107.1"/>
    <property type="molecule type" value="Genomic_DNA"/>
</dbReference>
<feature type="compositionally biased region" description="Low complexity" evidence="4">
    <location>
        <begin position="242"/>
        <end position="265"/>
    </location>
</feature>
<dbReference type="OrthoDB" id="6363363at2759"/>
<feature type="compositionally biased region" description="Low complexity" evidence="4">
    <location>
        <begin position="797"/>
        <end position="807"/>
    </location>
</feature>
<dbReference type="SMART" id="SM00320">
    <property type="entry name" value="WD40"/>
    <property type="match status" value="4"/>
</dbReference>
<evidence type="ECO:0000256" key="3">
    <source>
        <dbReference type="PROSITE-ProRule" id="PRU00221"/>
    </source>
</evidence>
<dbReference type="InterPro" id="IPR001680">
    <property type="entry name" value="WD40_rpt"/>
</dbReference>
<dbReference type="InterPro" id="IPR052596">
    <property type="entry name" value="AMBRA1_autophagy"/>
</dbReference>
<dbReference type="PROSITE" id="PS50082">
    <property type="entry name" value="WD_REPEATS_2"/>
    <property type="match status" value="1"/>
</dbReference>
<evidence type="ECO:0000256" key="2">
    <source>
        <dbReference type="ARBA" id="ARBA00022737"/>
    </source>
</evidence>
<dbReference type="GO" id="GO:0080008">
    <property type="term" value="C:Cul4-RING E3 ubiquitin ligase complex"/>
    <property type="evidence" value="ECO:0007669"/>
    <property type="project" value="TreeGrafter"/>
</dbReference>
<feature type="repeat" description="WD" evidence="3">
    <location>
        <begin position="88"/>
        <end position="130"/>
    </location>
</feature>
<feature type="region of interest" description="Disordered" evidence="4">
    <location>
        <begin position="789"/>
        <end position="841"/>
    </location>
</feature>
<dbReference type="InterPro" id="IPR019775">
    <property type="entry name" value="WD40_repeat_CS"/>
</dbReference>
<name>A0A2P6TP51_CHLSO</name>
<dbReference type="SUPFAM" id="SSF75011">
    <property type="entry name" value="3-carboxy-cis,cis-mucoante lactonizing enzyme"/>
    <property type="match status" value="1"/>
</dbReference>
<dbReference type="SUPFAM" id="SSF50978">
    <property type="entry name" value="WD40 repeat-like"/>
    <property type="match status" value="1"/>
</dbReference>
<feature type="region of interest" description="Disordered" evidence="4">
    <location>
        <begin position="353"/>
        <end position="410"/>
    </location>
</feature>
<dbReference type="Gene3D" id="2.130.10.10">
    <property type="entry name" value="YVTN repeat-like/Quinoprotein amine dehydrogenase"/>
    <property type="match status" value="1"/>
</dbReference>
<dbReference type="GO" id="GO:1990756">
    <property type="term" value="F:ubiquitin-like ligase-substrate adaptor activity"/>
    <property type="evidence" value="ECO:0007669"/>
    <property type="project" value="TreeGrafter"/>
</dbReference>
<dbReference type="STRING" id="3076.A0A2P6TP51"/>
<dbReference type="PANTHER" id="PTHR22874">
    <property type="entry name" value="ACTIVATING MOLECULE IN BECN1-REGULATED AUTOPHAGY PROTEIN 1"/>
    <property type="match status" value="1"/>
</dbReference>
<dbReference type="AlphaFoldDB" id="A0A2P6TP51"/>
<evidence type="ECO:0000313" key="6">
    <source>
        <dbReference type="Proteomes" id="UP000239899"/>
    </source>
</evidence>
<protein>
    <submittedName>
        <fullName evidence="5">WD40 domain-containing</fullName>
    </submittedName>
</protein>
<dbReference type="PROSITE" id="PS50294">
    <property type="entry name" value="WD_REPEATS_REGION"/>
    <property type="match status" value="1"/>
</dbReference>
<accession>A0A2P6TP51</accession>
<evidence type="ECO:0000313" key="5">
    <source>
        <dbReference type="EMBL" id="PRW51107.1"/>
    </source>
</evidence>
<keyword evidence="6" id="KW-1185">Reference proteome</keyword>
<evidence type="ECO:0000256" key="1">
    <source>
        <dbReference type="ARBA" id="ARBA00022574"/>
    </source>
</evidence>
<organism evidence="5 6">
    <name type="scientific">Chlorella sorokiniana</name>
    <name type="common">Freshwater green alga</name>
    <dbReference type="NCBI Taxonomy" id="3076"/>
    <lineage>
        <taxon>Eukaryota</taxon>
        <taxon>Viridiplantae</taxon>
        <taxon>Chlorophyta</taxon>
        <taxon>core chlorophytes</taxon>
        <taxon>Trebouxiophyceae</taxon>
        <taxon>Chlorellales</taxon>
        <taxon>Chlorellaceae</taxon>
        <taxon>Chlorella clade</taxon>
        <taxon>Chlorella</taxon>
    </lineage>
</organism>
<dbReference type="Proteomes" id="UP000239899">
    <property type="component" value="Unassembled WGS sequence"/>
</dbReference>
<dbReference type="GO" id="GO:0000045">
    <property type="term" value="P:autophagosome assembly"/>
    <property type="evidence" value="ECO:0007669"/>
    <property type="project" value="TreeGrafter"/>
</dbReference>
<feature type="region of interest" description="Disordered" evidence="4">
    <location>
        <begin position="240"/>
        <end position="312"/>
    </location>
</feature>
<comment type="caution">
    <text evidence="5">The sequence shown here is derived from an EMBL/GenBank/DDBJ whole genome shotgun (WGS) entry which is preliminary data.</text>
</comment>
<reference evidence="5 6" key="1">
    <citation type="journal article" date="2018" name="Plant J.">
        <title>Genome sequences of Chlorella sorokiniana UTEX 1602 and Micractinium conductrix SAG 241.80: implications to maltose excretion by a green alga.</title>
        <authorList>
            <person name="Arriola M.B."/>
            <person name="Velmurugan N."/>
            <person name="Zhang Y."/>
            <person name="Plunkett M.H."/>
            <person name="Hondzo H."/>
            <person name="Barney B.M."/>
        </authorList>
    </citation>
    <scope>NUCLEOTIDE SEQUENCE [LARGE SCALE GENOMIC DNA]</scope>
    <source>
        <strain evidence="6">UTEX 1602</strain>
    </source>
</reference>
<feature type="compositionally biased region" description="Low complexity" evidence="4">
    <location>
        <begin position="285"/>
        <end position="307"/>
    </location>
</feature>
<feature type="compositionally biased region" description="Basic and acidic residues" evidence="4">
    <location>
        <begin position="823"/>
        <end position="836"/>
    </location>
</feature>
<dbReference type="PANTHER" id="PTHR22874:SF1">
    <property type="entry name" value="ACTIVATING MOLECULE IN BECN1-REGULATED AUTOPHAGY PROTEIN 1"/>
    <property type="match status" value="1"/>
</dbReference>
<sequence length="869" mass="88417">MAALAAVLRQRELGGAPRGVPTPAQRLAAWSEAGLAQHTAAAYAAFQPPPRSTIALSYNCDGTLLASTHGDHTVKLSCCATGRLVRVLSGHRRTPWVVRFHPRKPNLLASGSLDHEVRLWDATTGQCIARHTFGKPIASLAFHVCADVLAIGCGHKLYMWEYSAHGKLPVIVLKTRRSMRAVHFHPHGLPVVLTAEVQDPSPTPDLPSTLTEEGAYLLQPDAARDVGAEGSSGMCVDEQQHEAAGAAQQRQQSSAPAATGQPSGSSSGGLGGLAAPPSVDVPIPSAQLLQGAAGSSSSSQQRGAASPPAAPGVYVATTNGPVPVGSQGPAAAGALDLPAAALALSTPLHQLQLGGQGAAPAGEATAAGPSSADARQQAVSTPAAAGPPGRPGAPGWVPPNSAQLPPSMVPTGWELPFPASLFAGGEQAAGAGPAGQGDTASNSWAATAASLPQVMAAFSAAAWNIIGQEQPPRVRLRLWRFDADKPTALLAVMGQEAASGNLQLQIGDAVLCSEMGVHFSPDGRYLACTTACRGPLPTQPLPGGLLVGEDELEALQPSQAEVDAALAAALGGPITLRPQPVDFAPLHLDGREAQHGQLRRREGSEHLGAAALPPLPLQGGDAAAGLPGRLLAGGAGGATAAAEAAAAAAAAAAVAAQQLPERVVFEVRVYSMDGPTFGQVVRAKRIRAAHCLTSVQFSPGCGHMLLAYGKKHISLLRSLVADRGSVLPLHTIMEVFRLSDMELVRVLPSAEDEINAACFHPRPGGGIAYGTKEGRLRVISLDRSALAEDPAERAEAAGEAGSAPSGAAGSGSGSGSGAAGARGEAEQHPSQRELDSLRQWVMTQQWLQQQALGGGGMLPGGGAPPPAPM</sequence>
<dbReference type="PROSITE" id="PS00678">
    <property type="entry name" value="WD_REPEATS_1"/>
    <property type="match status" value="1"/>
</dbReference>
<gene>
    <name evidence="5" type="ORF">C2E21_5642</name>
</gene>
<feature type="compositionally biased region" description="Low complexity" evidence="4">
    <location>
        <begin position="382"/>
        <end position="399"/>
    </location>
</feature>
<evidence type="ECO:0000256" key="4">
    <source>
        <dbReference type="SAM" id="MobiDB-lite"/>
    </source>
</evidence>
<dbReference type="InterPro" id="IPR015943">
    <property type="entry name" value="WD40/YVTN_repeat-like_dom_sf"/>
</dbReference>
<dbReference type="Pfam" id="PF00400">
    <property type="entry name" value="WD40"/>
    <property type="match status" value="1"/>
</dbReference>
<feature type="compositionally biased region" description="Low complexity" evidence="4">
    <location>
        <begin position="353"/>
        <end position="369"/>
    </location>
</feature>
<dbReference type="GO" id="GO:0000423">
    <property type="term" value="P:mitophagy"/>
    <property type="evidence" value="ECO:0007669"/>
    <property type="project" value="TreeGrafter"/>
</dbReference>
<keyword evidence="2" id="KW-0677">Repeat</keyword>
<dbReference type="InterPro" id="IPR036322">
    <property type="entry name" value="WD40_repeat_dom_sf"/>
</dbReference>
<proteinExistence type="predicted"/>
<keyword evidence="1 3" id="KW-0853">WD repeat</keyword>
<feature type="compositionally biased region" description="Gly residues" evidence="4">
    <location>
        <begin position="808"/>
        <end position="820"/>
    </location>
</feature>